<evidence type="ECO:0000256" key="2">
    <source>
        <dbReference type="RuleBase" id="RU003476"/>
    </source>
</evidence>
<evidence type="ECO:0000313" key="4">
    <source>
        <dbReference type="EMBL" id="HHJ64959.1"/>
    </source>
</evidence>
<organism evidence="4">
    <name type="scientific">Aquifex aeolicus</name>
    <dbReference type="NCBI Taxonomy" id="63363"/>
    <lineage>
        <taxon>Bacteria</taxon>
        <taxon>Pseudomonadati</taxon>
        <taxon>Aquificota</taxon>
        <taxon>Aquificia</taxon>
        <taxon>Aquificales</taxon>
        <taxon>Aquificaceae</taxon>
        <taxon>Aquifex</taxon>
    </lineage>
</organism>
<dbReference type="InterPro" id="IPR015797">
    <property type="entry name" value="NUDIX_hydrolase-like_dom_sf"/>
</dbReference>
<dbReference type="AlphaFoldDB" id="A0A7C5QAN4"/>
<dbReference type="Gene3D" id="3.90.79.10">
    <property type="entry name" value="Nucleoside Triphosphate Pyrophosphohydrolase"/>
    <property type="match status" value="1"/>
</dbReference>
<accession>A0A7C5QAN4</accession>
<dbReference type="InterPro" id="IPR020476">
    <property type="entry name" value="Nudix_hydrolase"/>
</dbReference>
<dbReference type="EMBL" id="DRNB01000324">
    <property type="protein sequence ID" value="HHJ64959.1"/>
    <property type="molecule type" value="Genomic_DNA"/>
</dbReference>
<dbReference type="PROSITE" id="PS51462">
    <property type="entry name" value="NUDIX"/>
    <property type="match status" value="1"/>
</dbReference>
<evidence type="ECO:0000259" key="3">
    <source>
        <dbReference type="PROSITE" id="PS51462"/>
    </source>
</evidence>
<keyword evidence="1 2" id="KW-0378">Hydrolase</keyword>
<dbReference type="PANTHER" id="PTHR43736:SF1">
    <property type="entry name" value="DIHYDRONEOPTERIN TRIPHOSPHATE DIPHOSPHATASE"/>
    <property type="match status" value="1"/>
</dbReference>
<comment type="similarity">
    <text evidence="2">Belongs to the Nudix hydrolase family.</text>
</comment>
<proteinExistence type="inferred from homology"/>
<evidence type="ECO:0000256" key="1">
    <source>
        <dbReference type="ARBA" id="ARBA00022801"/>
    </source>
</evidence>
<dbReference type="GO" id="GO:0016787">
    <property type="term" value="F:hydrolase activity"/>
    <property type="evidence" value="ECO:0007669"/>
    <property type="project" value="UniProtKB-KW"/>
</dbReference>
<dbReference type="Proteomes" id="UP000885792">
    <property type="component" value="Unassembled WGS sequence"/>
</dbReference>
<comment type="caution">
    <text evidence="4">The sequence shown here is derived from an EMBL/GenBank/DDBJ whole genome shotgun (WGS) entry which is preliminary data.</text>
</comment>
<dbReference type="InterPro" id="IPR000086">
    <property type="entry name" value="NUDIX_hydrolase_dom"/>
</dbReference>
<dbReference type="PROSITE" id="PS00893">
    <property type="entry name" value="NUDIX_BOX"/>
    <property type="match status" value="1"/>
</dbReference>
<dbReference type="InterPro" id="IPR020084">
    <property type="entry name" value="NUDIX_hydrolase_CS"/>
</dbReference>
<sequence>MEPRTPYLATDVVVRLWDGDRFRGIVLIERRNPPVGLALPGGFVEVGESVEEAARREIREETGLEVRLSSLLGVYSDPGRDPRFHVVSVVFTGDAEGEPSAGSDAKKVAVFGLEDIPLNRLVFDHRRIILDFLRRG</sequence>
<dbReference type="Pfam" id="PF00293">
    <property type="entry name" value="NUDIX"/>
    <property type="match status" value="1"/>
</dbReference>
<gene>
    <name evidence="4" type="ORF">ENJ61_08655</name>
</gene>
<dbReference type="PRINTS" id="PR00502">
    <property type="entry name" value="NUDIXFAMILY"/>
</dbReference>
<reference evidence="4" key="1">
    <citation type="journal article" date="2020" name="mSystems">
        <title>Genome- and Community-Level Interaction Insights into Carbon Utilization and Element Cycling Functions of Hydrothermarchaeota in Hydrothermal Sediment.</title>
        <authorList>
            <person name="Zhou Z."/>
            <person name="Liu Y."/>
            <person name="Xu W."/>
            <person name="Pan J."/>
            <person name="Luo Z.H."/>
            <person name="Li M."/>
        </authorList>
    </citation>
    <scope>NUCLEOTIDE SEQUENCE [LARGE SCALE GENOMIC DNA]</scope>
    <source>
        <strain evidence="4">HyVt-501</strain>
    </source>
</reference>
<name>A0A7C5QAN4_AQUAO</name>
<protein>
    <submittedName>
        <fullName evidence="4">NUDIX hydrolase</fullName>
    </submittedName>
</protein>
<dbReference type="SUPFAM" id="SSF55811">
    <property type="entry name" value="Nudix"/>
    <property type="match status" value="1"/>
</dbReference>
<dbReference type="CDD" id="cd18873">
    <property type="entry name" value="NUDIX_NadM_like"/>
    <property type="match status" value="1"/>
</dbReference>
<feature type="domain" description="Nudix hydrolase" evidence="3">
    <location>
        <begin position="3"/>
        <end position="134"/>
    </location>
</feature>
<dbReference type="PANTHER" id="PTHR43736">
    <property type="entry name" value="ADP-RIBOSE PYROPHOSPHATASE"/>
    <property type="match status" value="1"/>
</dbReference>